<dbReference type="PANTHER" id="PTHR42792:SF2">
    <property type="entry name" value="FLAGELLIN"/>
    <property type="match status" value="1"/>
</dbReference>
<organism evidence="6 7">
    <name type="scientific">Jiella flava</name>
    <dbReference type="NCBI Taxonomy" id="2816857"/>
    <lineage>
        <taxon>Bacteria</taxon>
        <taxon>Pseudomonadati</taxon>
        <taxon>Pseudomonadota</taxon>
        <taxon>Alphaproteobacteria</taxon>
        <taxon>Hyphomicrobiales</taxon>
        <taxon>Aurantimonadaceae</taxon>
        <taxon>Jiella</taxon>
    </lineage>
</organism>
<gene>
    <name evidence="6" type="ORF">J1C48_00005</name>
</gene>
<accession>A0A939FSW3</accession>
<dbReference type="SUPFAM" id="SSF64518">
    <property type="entry name" value="Phase 1 flagellin"/>
    <property type="match status" value="1"/>
</dbReference>
<keyword evidence="6" id="KW-0282">Flagellum</keyword>
<dbReference type="Gene3D" id="1.20.1330.10">
    <property type="entry name" value="f41 fragment of flagellin, N-terminal domain"/>
    <property type="match status" value="2"/>
</dbReference>
<proteinExistence type="inferred from homology"/>
<evidence type="ECO:0000256" key="1">
    <source>
        <dbReference type="ARBA" id="ARBA00005709"/>
    </source>
</evidence>
<comment type="function">
    <text evidence="3">Flagellin is the subunit protein which polymerizes to form the filaments of bacterial flagella.</text>
</comment>
<dbReference type="EMBL" id="JAFMPP010000001">
    <property type="protein sequence ID" value="MBO0660942.1"/>
    <property type="molecule type" value="Genomic_DNA"/>
</dbReference>
<evidence type="ECO:0000259" key="4">
    <source>
        <dbReference type="Pfam" id="PF00669"/>
    </source>
</evidence>
<sequence>MTSIITNVAAMTALQTLQHTNKMLEETQNKISTGYRVAEAKDNAAYWSIATGMRSDNSAMSAVYDSLGIGEATVDSAYTGLSSAKDVLDEIKAKLTAGAADGVDKSKVQDEITALQQQLKTIADSSSFSGQNWLSTGSSSALSKQIISSLSRDTSGALTVGTITVDITNVRLFSDDGAGTNTGILNKTIDLTQFTHNSGVASTVETTNVNFGTADKVSFSVKQNGAAARTVEITAKTLDEAGLNGQSIRSNADLASVLTQALKDADIQGIAVNVNSTGNVVFTSTSDFTISPASDTSASGGTAGTTAAALGLATTNVATSSASAGATSVVDIDISSATSTDINNYIRVVDAALSQVTSAASTLGAIQNRVDMQKDFVSKLMDTIDKGVGTLVDADMTEESTRLKALQTQQQLGVQALSIANTSSQAIMQLFKG</sequence>
<feature type="domain" description="Flagellin C-terminal" evidence="5">
    <location>
        <begin position="347"/>
        <end position="431"/>
    </location>
</feature>
<evidence type="ECO:0000313" key="6">
    <source>
        <dbReference type="EMBL" id="MBO0660942.1"/>
    </source>
</evidence>
<comment type="caution">
    <text evidence="6">The sequence shown here is derived from an EMBL/GenBank/DDBJ whole genome shotgun (WGS) entry which is preliminary data.</text>
</comment>
<feature type="domain" description="Flagellin N-terminal" evidence="4">
    <location>
        <begin position="4"/>
        <end position="135"/>
    </location>
</feature>
<reference evidence="6" key="1">
    <citation type="submission" date="2021-03" db="EMBL/GenBank/DDBJ databases">
        <title>Whole genome sequence of Jiella sp. CQZ9-1.</title>
        <authorList>
            <person name="Tuo L."/>
        </authorList>
    </citation>
    <scope>NUCLEOTIDE SEQUENCE</scope>
    <source>
        <strain evidence="6">CQZ9-1</strain>
    </source>
</reference>
<comment type="similarity">
    <text evidence="1 3">Belongs to the bacterial flagellin family.</text>
</comment>
<dbReference type="AlphaFoldDB" id="A0A939FSW3"/>
<dbReference type="RefSeq" id="WP_207255598.1">
    <property type="nucleotide sequence ID" value="NZ_JAFMPP010000001.1"/>
</dbReference>
<dbReference type="Proteomes" id="UP000664122">
    <property type="component" value="Unassembled WGS sequence"/>
</dbReference>
<evidence type="ECO:0000259" key="5">
    <source>
        <dbReference type="Pfam" id="PF00700"/>
    </source>
</evidence>
<dbReference type="GO" id="GO:0009288">
    <property type="term" value="C:bacterial-type flagellum"/>
    <property type="evidence" value="ECO:0007669"/>
    <property type="project" value="UniProtKB-SubCell"/>
</dbReference>
<keyword evidence="3" id="KW-0964">Secreted</keyword>
<keyword evidence="7" id="KW-1185">Reference proteome</keyword>
<dbReference type="PRINTS" id="PR00207">
    <property type="entry name" value="FLAGELLIN"/>
</dbReference>
<comment type="subcellular location">
    <subcellularLocation>
        <location evidence="3">Secreted</location>
    </subcellularLocation>
    <subcellularLocation>
        <location evidence="3">Bacterial flagellum</location>
    </subcellularLocation>
</comment>
<dbReference type="GO" id="GO:0005198">
    <property type="term" value="F:structural molecule activity"/>
    <property type="evidence" value="ECO:0007669"/>
    <property type="project" value="UniProtKB-UniRule"/>
</dbReference>
<dbReference type="Pfam" id="PF00669">
    <property type="entry name" value="Flagellin_N"/>
    <property type="match status" value="1"/>
</dbReference>
<keyword evidence="6" id="KW-0969">Cilium</keyword>
<dbReference type="InterPro" id="IPR046358">
    <property type="entry name" value="Flagellin_C"/>
</dbReference>
<keyword evidence="2 3" id="KW-0975">Bacterial flagellum</keyword>
<evidence type="ECO:0000256" key="2">
    <source>
        <dbReference type="ARBA" id="ARBA00023143"/>
    </source>
</evidence>
<evidence type="ECO:0000256" key="3">
    <source>
        <dbReference type="RuleBase" id="RU362073"/>
    </source>
</evidence>
<dbReference type="InterPro" id="IPR001029">
    <property type="entry name" value="Flagellin_N"/>
</dbReference>
<dbReference type="GO" id="GO:0005576">
    <property type="term" value="C:extracellular region"/>
    <property type="evidence" value="ECO:0007669"/>
    <property type="project" value="UniProtKB-SubCell"/>
</dbReference>
<dbReference type="InterPro" id="IPR001492">
    <property type="entry name" value="Flagellin"/>
</dbReference>
<name>A0A939FSW3_9HYPH</name>
<dbReference type="Pfam" id="PF00700">
    <property type="entry name" value="Flagellin_C"/>
    <property type="match status" value="1"/>
</dbReference>
<evidence type="ECO:0000313" key="7">
    <source>
        <dbReference type="Proteomes" id="UP000664122"/>
    </source>
</evidence>
<protein>
    <recommendedName>
        <fullName evidence="3">Flagellin</fullName>
    </recommendedName>
</protein>
<keyword evidence="6" id="KW-0966">Cell projection</keyword>
<dbReference type="PANTHER" id="PTHR42792">
    <property type="entry name" value="FLAGELLIN"/>
    <property type="match status" value="1"/>
</dbReference>